<dbReference type="PANTHER" id="PTHR33397:SF5">
    <property type="entry name" value="RNASE YUTE-RELATED"/>
    <property type="match status" value="1"/>
</dbReference>
<comment type="caution">
    <text evidence="5">The sequence shown here is derived from an EMBL/GenBank/DDBJ whole genome shotgun (WGS) entry which is preliminary data.</text>
</comment>
<dbReference type="GO" id="GO:0016787">
    <property type="term" value="F:hydrolase activity"/>
    <property type="evidence" value="ECO:0007669"/>
    <property type="project" value="UniProtKB-KW"/>
</dbReference>
<dbReference type="SUPFAM" id="SSF81593">
    <property type="entry name" value="Nucleotidyltransferase substrate binding subunit/domain"/>
    <property type="match status" value="1"/>
</dbReference>
<accession>A0A7C4RRI7</accession>
<evidence type="ECO:0000256" key="4">
    <source>
        <dbReference type="ARBA" id="ARBA00024207"/>
    </source>
</evidence>
<evidence type="ECO:0000256" key="1">
    <source>
        <dbReference type="ARBA" id="ARBA00022649"/>
    </source>
</evidence>
<dbReference type="EMBL" id="DSUH01000155">
    <property type="protein sequence ID" value="HGU32536.1"/>
    <property type="molecule type" value="Genomic_DNA"/>
</dbReference>
<dbReference type="NCBIfam" id="NF047751">
    <property type="entry name" value="HepT_toxin"/>
    <property type="match status" value="1"/>
</dbReference>
<dbReference type="Gene3D" id="1.20.120.580">
    <property type="entry name" value="bsu32300-like"/>
    <property type="match status" value="1"/>
</dbReference>
<keyword evidence="2" id="KW-0540">Nuclease</keyword>
<dbReference type="Pfam" id="PF01934">
    <property type="entry name" value="HepT-like"/>
    <property type="match status" value="1"/>
</dbReference>
<keyword evidence="3" id="KW-0378">Hydrolase</keyword>
<protein>
    <submittedName>
        <fullName evidence="5">DUF86 domain-containing protein</fullName>
    </submittedName>
</protein>
<name>A0A7C4RRI7_9BACT</name>
<evidence type="ECO:0000256" key="3">
    <source>
        <dbReference type="ARBA" id="ARBA00022801"/>
    </source>
</evidence>
<proteinExistence type="inferred from homology"/>
<evidence type="ECO:0000256" key="2">
    <source>
        <dbReference type="ARBA" id="ARBA00022722"/>
    </source>
</evidence>
<evidence type="ECO:0000313" key="5">
    <source>
        <dbReference type="EMBL" id="HGU32536.1"/>
    </source>
</evidence>
<organism evidence="5">
    <name type="scientific">Desulfatirhabdium butyrativorans</name>
    <dbReference type="NCBI Taxonomy" id="340467"/>
    <lineage>
        <taxon>Bacteria</taxon>
        <taxon>Pseudomonadati</taxon>
        <taxon>Thermodesulfobacteriota</taxon>
        <taxon>Desulfobacteria</taxon>
        <taxon>Desulfobacterales</taxon>
        <taxon>Desulfatirhabdiaceae</taxon>
        <taxon>Desulfatirhabdium</taxon>
    </lineage>
</organism>
<gene>
    <name evidence="5" type="ORF">ENS29_06745</name>
</gene>
<reference evidence="5" key="1">
    <citation type="journal article" date="2020" name="mSystems">
        <title>Genome- and Community-Level Interaction Insights into Carbon Utilization and Element Cycling Functions of Hydrothermarchaeota in Hydrothermal Sediment.</title>
        <authorList>
            <person name="Zhou Z."/>
            <person name="Liu Y."/>
            <person name="Xu W."/>
            <person name="Pan J."/>
            <person name="Luo Z.H."/>
            <person name="Li M."/>
        </authorList>
    </citation>
    <scope>NUCLEOTIDE SEQUENCE [LARGE SCALE GENOMIC DNA]</scope>
    <source>
        <strain evidence="5">SpSt-477</strain>
    </source>
</reference>
<sequence>MIQFNPDKIARLISELRKAVQNLRRLRSNEKHSFLNDPDKIGSAKYHFIVAIESAIDICSHIVSRNRFRVPEDYADTFRVIHENGGFDAQLVLTLREMTKFRNRLVHLYWEVDDEQIYDILQTRLGDFDRFLERVSVFLGLGRMNDIVTDAIGEHPEMI</sequence>
<dbReference type="AlphaFoldDB" id="A0A7C4RRI7"/>
<comment type="similarity">
    <text evidence="4">Belongs to the HepT RNase toxin family.</text>
</comment>
<keyword evidence="1" id="KW-1277">Toxin-antitoxin system</keyword>
<dbReference type="InterPro" id="IPR052379">
    <property type="entry name" value="Type_VII_TA_RNase"/>
</dbReference>
<dbReference type="InterPro" id="IPR008201">
    <property type="entry name" value="HepT-like"/>
</dbReference>
<dbReference type="PANTHER" id="PTHR33397">
    <property type="entry name" value="UPF0331 PROTEIN YUTE"/>
    <property type="match status" value="1"/>
</dbReference>
<dbReference type="GO" id="GO:0004540">
    <property type="term" value="F:RNA nuclease activity"/>
    <property type="evidence" value="ECO:0007669"/>
    <property type="project" value="InterPro"/>
</dbReference>
<dbReference type="InterPro" id="IPR037038">
    <property type="entry name" value="HepT-like_sf"/>
</dbReference>
<dbReference type="GO" id="GO:0110001">
    <property type="term" value="C:toxin-antitoxin complex"/>
    <property type="evidence" value="ECO:0007669"/>
    <property type="project" value="InterPro"/>
</dbReference>